<dbReference type="EC" id="6.3.2.29" evidence="5"/>
<evidence type="ECO:0000256" key="5">
    <source>
        <dbReference type="ARBA" id="ARBA00013005"/>
    </source>
</evidence>
<evidence type="ECO:0000256" key="3">
    <source>
        <dbReference type="ARBA" id="ARBA00011738"/>
    </source>
</evidence>
<dbReference type="GO" id="GO:0046872">
    <property type="term" value="F:metal ion binding"/>
    <property type="evidence" value="ECO:0007669"/>
    <property type="project" value="InterPro"/>
</dbReference>
<dbReference type="InterPro" id="IPR013221">
    <property type="entry name" value="Mur_ligase_cen"/>
</dbReference>
<evidence type="ECO:0000256" key="11">
    <source>
        <dbReference type="ARBA" id="ARBA00048094"/>
    </source>
</evidence>
<reference evidence="15 16" key="1">
    <citation type="submission" date="2016-11" db="EMBL/GenBank/DDBJ databases">
        <title>Draft Genome Sequences of Nine Cyanobacterial Strains from Diverse Habitats.</title>
        <authorList>
            <person name="Zhu T."/>
            <person name="Hou S."/>
            <person name="Lu X."/>
            <person name="Hess W.R."/>
        </authorList>
    </citation>
    <scope>NUCLEOTIDE SEQUENCE [LARGE SCALE GENOMIC DNA]</scope>
    <source>
        <strain evidence="15 16">5.2 s.c.1</strain>
    </source>
</reference>
<dbReference type="NCBIfam" id="TIGR02068">
    <property type="entry name" value="cya_phycin_syn"/>
    <property type="match status" value="1"/>
</dbReference>
<comment type="subunit">
    <text evidence="3">Homodimer.</text>
</comment>
<evidence type="ECO:0000313" key="15">
    <source>
        <dbReference type="EMBL" id="OKH23689.1"/>
    </source>
</evidence>
<comment type="similarity">
    <text evidence="2">In the C-terminal section; belongs to the MurCDEF family.</text>
</comment>
<name>A0A1U7HJE5_9CHRO</name>
<sequence>MRILKIQTLRGPNYWSIRRHKLIVMRLDLEDLAEKPSNEIPGFYEGLVAALPSLESHLCSPGCHGGFLMRVREGTLMGHIVEHVALELQELAGMPAGFGRTRETATPGVYQVVFEYQEEQAGRYAARAAVRLCQSIVNKGYYLRQELEQDLEDLRELQRDAALGPSTDAIVLEAEARGIPWMSLGTRFLIQLGYGVHQKRIQATMTARTGILGVELACDKEGTKRILANAGVPVPRGTVISYFDELETAIEEVGGYPIVIKPLDGNHGRGITIDIRNWEEAEAAYDAARDVSRSVIVERFYTGRDHRVLVVDGKVVAVAERVPAHVIGDGVSTIEELIDQTNRDPNRGEGHDNVLTRIELDRTSYQLLERQGYTLDTVLPQDEICYLRATANLSTGGIAVDRTDDIHPENVWLAQRVAQIIGLDIAGIDIVTPDITRPLREVDGVIVEVNAAPGFRMHVSPSRGIPRNVAGAVLDMLFPPEKPSRIPILAVTGTNGKTTTTRLLAHIFKQTGQTIGYTTTDGTYIGDYLVEPGDNTGPQSAQLILQDPTVEVAVLESARGGILRSGLAFDASNVGVVLNVAADHLGIGDIDTIDQMAHLKSVVAEAVLPNGYAVLNADDSRVAAMRDRVKSQVAFFTMNPENELVKQHTQKGGLAAVYENGYLSILKGDWTLRIEQAVNVPLTMAGKAPFMIANALAASLAAFVQGVSIEQIRAGLNTFKASVNQTPGRMNLFNLGRYHALIDYAHNPHSYEALGSFIRNWPGERIGVVGGPGDRRDEDFITLGKLSAGIFDRIIIKEDDDTRGRSRGSAAELILKGIMQVKPDCPYESILDETTAINKGLDIASEGSLVVILPESVNRAISLIEVRRPIKDEIQQVNESTVTHDTQISVQSSVANQF</sequence>
<keyword evidence="9 13" id="KW-0067">ATP-binding</keyword>
<dbReference type="InterPro" id="IPR044019">
    <property type="entry name" value="Cyanophycin_syn_N"/>
</dbReference>
<dbReference type="PANTHER" id="PTHR23135:SF18">
    <property type="entry name" value="CYANOPHYCIN SYNTHETASE"/>
    <property type="match status" value="1"/>
</dbReference>
<dbReference type="Pfam" id="PF02875">
    <property type="entry name" value="Mur_ligase_C"/>
    <property type="match status" value="1"/>
</dbReference>
<evidence type="ECO:0000256" key="10">
    <source>
        <dbReference type="ARBA" id="ARBA00031353"/>
    </source>
</evidence>
<evidence type="ECO:0000256" key="2">
    <source>
        <dbReference type="ARBA" id="ARBA00009060"/>
    </source>
</evidence>
<dbReference type="RefSeq" id="WP_073550846.1">
    <property type="nucleotide sequence ID" value="NZ_CAWMVK010000007.1"/>
</dbReference>
<dbReference type="AlphaFoldDB" id="A0A1U7HJE5"/>
<evidence type="ECO:0000256" key="1">
    <source>
        <dbReference type="ARBA" id="ARBA00003184"/>
    </source>
</evidence>
<comment type="catalytic activity">
    <reaction evidence="12">
        <text>[L-4-(L-arginin-2-N-yl)aspartate](n) + L-aspartate + ATP = [L-4-(L-arginin-2-N-yl)aspartate](n)-L-aspartate + ADP + phosphate + H(+)</text>
        <dbReference type="Rhea" id="RHEA:13277"/>
        <dbReference type="Rhea" id="RHEA-COMP:13728"/>
        <dbReference type="Rhea" id="RHEA-COMP:13733"/>
        <dbReference type="ChEBI" id="CHEBI:15378"/>
        <dbReference type="ChEBI" id="CHEBI:29991"/>
        <dbReference type="ChEBI" id="CHEBI:30616"/>
        <dbReference type="ChEBI" id="CHEBI:43474"/>
        <dbReference type="ChEBI" id="CHEBI:137986"/>
        <dbReference type="ChEBI" id="CHEBI:137990"/>
        <dbReference type="ChEBI" id="CHEBI:456216"/>
        <dbReference type="EC" id="6.3.2.29"/>
    </reaction>
</comment>
<dbReference type="PROSITE" id="PS50975">
    <property type="entry name" value="ATP_GRASP"/>
    <property type="match status" value="1"/>
</dbReference>
<evidence type="ECO:0000256" key="8">
    <source>
        <dbReference type="ARBA" id="ARBA00022741"/>
    </source>
</evidence>
<dbReference type="InterPro" id="IPR011810">
    <property type="entry name" value="Cya_phycin_syn"/>
</dbReference>
<dbReference type="SUPFAM" id="SSF56059">
    <property type="entry name" value="Glutathione synthetase ATP-binding domain-like"/>
    <property type="match status" value="1"/>
</dbReference>
<evidence type="ECO:0000256" key="4">
    <source>
        <dbReference type="ARBA" id="ARBA00012968"/>
    </source>
</evidence>
<dbReference type="NCBIfam" id="NF010623">
    <property type="entry name" value="PRK14016.1"/>
    <property type="match status" value="1"/>
</dbReference>
<evidence type="ECO:0000256" key="13">
    <source>
        <dbReference type="PROSITE-ProRule" id="PRU00409"/>
    </source>
</evidence>
<organism evidence="15 16">
    <name type="scientific">Chroogloeocystis siderophila 5.2 s.c.1</name>
    <dbReference type="NCBI Taxonomy" id="247279"/>
    <lineage>
        <taxon>Bacteria</taxon>
        <taxon>Bacillati</taxon>
        <taxon>Cyanobacteriota</taxon>
        <taxon>Cyanophyceae</taxon>
        <taxon>Oscillatoriophycideae</taxon>
        <taxon>Chroococcales</taxon>
        <taxon>Chroococcaceae</taxon>
        <taxon>Chroogloeocystis</taxon>
    </lineage>
</organism>
<dbReference type="InterPro" id="IPR013651">
    <property type="entry name" value="ATP-grasp_RimK-type"/>
</dbReference>
<comment type="function">
    <text evidence="1">Catalyzes the ATP-dependent polymerization of arginine and aspartate to multi-L-arginyl-poly-L-aspartic acid (cyanophycin; a water-insoluble reserve polymer).</text>
</comment>
<evidence type="ECO:0000259" key="14">
    <source>
        <dbReference type="PROSITE" id="PS50975"/>
    </source>
</evidence>
<dbReference type="Gene3D" id="3.90.190.20">
    <property type="entry name" value="Mur ligase, C-terminal domain"/>
    <property type="match status" value="1"/>
</dbReference>
<dbReference type="GO" id="GO:0005524">
    <property type="term" value="F:ATP binding"/>
    <property type="evidence" value="ECO:0007669"/>
    <property type="project" value="UniProtKB-UniRule"/>
</dbReference>
<evidence type="ECO:0000256" key="12">
    <source>
        <dbReference type="ARBA" id="ARBA00048425"/>
    </source>
</evidence>
<accession>A0A1U7HJE5</accession>
<gene>
    <name evidence="15" type="ORF">NIES1031_17835</name>
</gene>
<protein>
    <recommendedName>
        <fullName evidence="6">Cyanophycin synthetase</fullName>
        <ecNumber evidence="5">6.3.2.29</ecNumber>
        <ecNumber evidence="4">6.3.2.30</ecNumber>
    </recommendedName>
    <alternativeName>
        <fullName evidence="10">Cyanophycin synthase</fullName>
    </alternativeName>
</protein>
<dbReference type="STRING" id="247279.NIES1031_17835"/>
<keyword evidence="16" id="KW-1185">Reference proteome</keyword>
<evidence type="ECO:0000313" key="16">
    <source>
        <dbReference type="Proteomes" id="UP000185984"/>
    </source>
</evidence>
<dbReference type="InterPro" id="IPR036565">
    <property type="entry name" value="Mur-like_cat_sf"/>
</dbReference>
<dbReference type="Pfam" id="PF18921">
    <property type="entry name" value="Cyanophycin_syn"/>
    <property type="match status" value="1"/>
</dbReference>
<feature type="domain" description="ATP-grasp" evidence="14">
    <location>
        <begin position="224"/>
        <end position="478"/>
    </location>
</feature>
<dbReference type="GO" id="GO:0071160">
    <property type="term" value="F:cyanophycin synthetase activity (L-aspartate-adding)"/>
    <property type="evidence" value="ECO:0007669"/>
    <property type="project" value="UniProtKB-EC"/>
</dbReference>
<dbReference type="Gene3D" id="3.30.470.20">
    <property type="entry name" value="ATP-grasp fold, B domain"/>
    <property type="match status" value="2"/>
</dbReference>
<keyword evidence="8 13" id="KW-0547">Nucleotide-binding</keyword>
<comment type="caution">
    <text evidence="15">The sequence shown here is derived from an EMBL/GenBank/DDBJ whole genome shotgun (WGS) entry which is preliminary data.</text>
</comment>
<dbReference type="EC" id="6.3.2.30" evidence="4"/>
<dbReference type="Proteomes" id="UP000185984">
    <property type="component" value="Unassembled WGS sequence"/>
</dbReference>
<dbReference type="SUPFAM" id="SSF53244">
    <property type="entry name" value="MurD-like peptide ligases, peptide-binding domain"/>
    <property type="match status" value="1"/>
</dbReference>
<evidence type="ECO:0000256" key="7">
    <source>
        <dbReference type="ARBA" id="ARBA00022598"/>
    </source>
</evidence>
<dbReference type="Pfam" id="PF08443">
    <property type="entry name" value="RimK"/>
    <property type="match status" value="1"/>
</dbReference>
<dbReference type="EMBL" id="MRCC01000015">
    <property type="protein sequence ID" value="OKH23689.1"/>
    <property type="molecule type" value="Genomic_DNA"/>
</dbReference>
<dbReference type="InterPro" id="IPR036615">
    <property type="entry name" value="Mur_ligase_C_dom_sf"/>
</dbReference>
<dbReference type="InterPro" id="IPR011761">
    <property type="entry name" value="ATP-grasp"/>
</dbReference>
<keyword evidence="7" id="KW-0436">Ligase</keyword>
<dbReference type="InterPro" id="IPR004101">
    <property type="entry name" value="Mur_ligase_C"/>
</dbReference>
<dbReference type="SUPFAM" id="SSF53623">
    <property type="entry name" value="MurD-like peptide ligases, catalytic domain"/>
    <property type="match status" value="1"/>
</dbReference>
<evidence type="ECO:0000256" key="6">
    <source>
        <dbReference type="ARBA" id="ARBA00022036"/>
    </source>
</evidence>
<dbReference type="Pfam" id="PF08245">
    <property type="entry name" value="Mur_ligase_M"/>
    <property type="match status" value="1"/>
</dbReference>
<comment type="catalytic activity">
    <reaction evidence="11">
        <text>[L-4-(L-arginin-2-N-yl)aspartate](n)-L-aspartate + L-arginine + ATP = [L-4-(L-arginin-2-N-yl)aspartate](n+1) + ADP + phosphate + H(+)</text>
        <dbReference type="Rhea" id="RHEA:23888"/>
        <dbReference type="Rhea" id="RHEA-COMP:13732"/>
        <dbReference type="Rhea" id="RHEA-COMP:13733"/>
        <dbReference type="ChEBI" id="CHEBI:15378"/>
        <dbReference type="ChEBI" id="CHEBI:30616"/>
        <dbReference type="ChEBI" id="CHEBI:32682"/>
        <dbReference type="ChEBI" id="CHEBI:43474"/>
        <dbReference type="ChEBI" id="CHEBI:137986"/>
        <dbReference type="ChEBI" id="CHEBI:137990"/>
        <dbReference type="ChEBI" id="CHEBI:456216"/>
        <dbReference type="EC" id="6.3.2.30"/>
    </reaction>
</comment>
<evidence type="ECO:0000256" key="9">
    <source>
        <dbReference type="ARBA" id="ARBA00022840"/>
    </source>
</evidence>
<dbReference type="PANTHER" id="PTHR23135">
    <property type="entry name" value="MUR LIGASE FAMILY MEMBER"/>
    <property type="match status" value="1"/>
</dbReference>
<dbReference type="GO" id="GO:0071161">
    <property type="term" value="F:cyanophycin synthetase activity (L-arginine-adding)"/>
    <property type="evidence" value="ECO:0007669"/>
    <property type="project" value="UniProtKB-EC"/>
</dbReference>
<dbReference type="OrthoDB" id="9803907at2"/>
<proteinExistence type="inferred from homology"/>
<dbReference type="Gene3D" id="3.40.1190.10">
    <property type="entry name" value="Mur-like, catalytic domain"/>
    <property type="match status" value="1"/>
</dbReference>